<evidence type="ECO:0000313" key="4">
    <source>
        <dbReference type="Proteomes" id="UP000515154"/>
    </source>
</evidence>
<keyword evidence="1" id="KW-0479">Metal-binding</keyword>
<keyword evidence="1" id="KW-0862">Zinc</keyword>
<proteinExistence type="predicted"/>
<dbReference type="SUPFAM" id="SSF57756">
    <property type="entry name" value="Retrovirus zinc finger-like domains"/>
    <property type="match status" value="1"/>
</dbReference>
<dbReference type="KEGG" id="osn:115232245"/>
<feature type="compositionally biased region" description="Basic and acidic residues" evidence="2">
    <location>
        <begin position="74"/>
        <end position="99"/>
    </location>
</feature>
<evidence type="ECO:0000313" key="5">
    <source>
        <dbReference type="RefSeq" id="XP_029657941.1"/>
    </source>
</evidence>
<dbReference type="InterPro" id="IPR036875">
    <property type="entry name" value="Znf_CCHC_sf"/>
</dbReference>
<reference evidence="5" key="1">
    <citation type="submission" date="2025-08" db="UniProtKB">
        <authorList>
            <consortium name="RefSeq"/>
        </authorList>
    </citation>
    <scope>IDENTIFICATION</scope>
</reference>
<dbReference type="Proteomes" id="UP000515154">
    <property type="component" value="Unplaced"/>
</dbReference>
<dbReference type="GO" id="GO:0008270">
    <property type="term" value="F:zinc ion binding"/>
    <property type="evidence" value="ECO:0007669"/>
    <property type="project" value="UniProtKB-KW"/>
</dbReference>
<feature type="region of interest" description="Disordered" evidence="2">
    <location>
        <begin position="175"/>
        <end position="204"/>
    </location>
</feature>
<name>A0A6P7UAF8_9MOLL</name>
<dbReference type="Pfam" id="PF00098">
    <property type="entry name" value="zf-CCHC"/>
    <property type="match status" value="1"/>
</dbReference>
<evidence type="ECO:0000256" key="1">
    <source>
        <dbReference type="PROSITE-ProRule" id="PRU00047"/>
    </source>
</evidence>
<evidence type="ECO:0000256" key="2">
    <source>
        <dbReference type="SAM" id="MobiDB-lite"/>
    </source>
</evidence>
<dbReference type="InterPro" id="IPR001878">
    <property type="entry name" value="Znf_CCHC"/>
</dbReference>
<dbReference type="AlphaFoldDB" id="A0A6P7UAF8"/>
<dbReference type="GO" id="GO:0003676">
    <property type="term" value="F:nucleic acid binding"/>
    <property type="evidence" value="ECO:0007669"/>
    <property type="project" value="InterPro"/>
</dbReference>
<organism evidence="4 5">
    <name type="scientific">Octopus sinensis</name>
    <name type="common">East Asian common octopus</name>
    <dbReference type="NCBI Taxonomy" id="2607531"/>
    <lineage>
        <taxon>Eukaryota</taxon>
        <taxon>Metazoa</taxon>
        <taxon>Spiralia</taxon>
        <taxon>Lophotrochozoa</taxon>
        <taxon>Mollusca</taxon>
        <taxon>Cephalopoda</taxon>
        <taxon>Coleoidea</taxon>
        <taxon>Octopodiformes</taxon>
        <taxon>Octopoda</taxon>
        <taxon>Incirrata</taxon>
        <taxon>Octopodidae</taxon>
        <taxon>Octopus</taxon>
    </lineage>
</organism>
<feature type="domain" description="CCHC-type" evidence="3">
    <location>
        <begin position="60"/>
        <end position="75"/>
    </location>
</feature>
<dbReference type="SMART" id="SM00343">
    <property type="entry name" value="ZnF_C2HC"/>
    <property type="match status" value="1"/>
</dbReference>
<dbReference type="Gene3D" id="4.10.60.10">
    <property type="entry name" value="Zinc finger, CCHC-type"/>
    <property type="match status" value="1"/>
</dbReference>
<feature type="compositionally biased region" description="Basic and acidic residues" evidence="2">
    <location>
        <begin position="123"/>
        <end position="146"/>
    </location>
</feature>
<sequence length="204" mass="23647">MKDGAKILKATRTNKLNYWGYGIELTIQATVEDLSRIAEEIVLPDDLILRMKVEGRPPVCFECGEKGHMKVRCPERENREKQESMEQVVHVENEEKTAEEGFTVVERKRRSGRVGPPPGNQKKNKEEAERKDATRRKEDRRFVEKESEKIIGKVCENELQKEEAVLKTSVDLAKEKDSGVQLHEGEIEKNFHSRDREGKSFRNR</sequence>
<keyword evidence="4" id="KW-1185">Reference proteome</keyword>
<protein>
    <submittedName>
        <fullName evidence="5">Uncharacterized protein LOC115232245</fullName>
    </submittedName>
</protein>
<gene>
    <name evidence="5" type="primary">LOC115232245</name>
</gene>
<dbReference type="RefSeq" id="XP_029657941.1">
    <property type="nucleotide sequence ID" value="XM_029802081.1"/>
</dbReference>
<evidence type="ECO:0000259" key="3">
    <source>
        <dbReference type="PROSITE" id="PS50158"/>
    </source>
</evidence>
<feature type="region of interest" description="Disordered" evidence="2">
    <location>
        <begin position="74"/>
        <end position="146"/>
    </location>
</feature>
<accession>A0A6P7UAF8</accession>
<keyword evidence="1" id="KW-0863">Zinc-finger</keyword>
<dbReference type="PROSITE" id="PS50158">
    <property type="entry name" value="ZF_CCHC"/>
    <property type="match status" value="1"/>
</dbReference>